<dbReference type="EMBL" id="AJXU01000028">
    <property type="protein sequence ID" value="EIL90271.1"/>
    <property type="molecule type" value="Genomic_DNA"/>
</dbReference>
<proteinExistence type="predicted"/>
<dbReference type="OrthoDB" id="5956068at2"/>
<accession>I4VST0</accession>
<evidence type="ECO:0000313" key="3">
    <source>
        <dbReference type="Proteomes" id="UP000004210"/>
    </source>
</evidence>
<feature type="region of interest" description="Disordered" evidence="1">
    <location>
        <begin position="78"/>
        <end position="100"/>
    </location>
</feature>
<gene>
    <name evidence="2" type="ORF">UU9_05684</name>
</gene>
<feature type="compositionally biased region" description="Basic and acidic residues" evidence="1">
    <location>
        <begin position="89"/>
        <end position="100"/>
    </location>
</feature>
<dbReference type="STRING" id="1163408.UU9_05684"/>
<dbReference type="Proteomes" id="UP000004210">
    <property type="component" value="Unassembled WGS sequence"/>
</dbReference>
<comment type="caution">
    <text evidence="2">The sequence shown here is derived from an EMBL/GenBank/DDBJ whole genome shotgun (WGS) entry which is preliminary data.</text>
</comment>
<protein>
    <recommendedName>
        <fullName evidence="4">Antitoxin Xre/MbcA/ParS-like toxin-binding domain-containing protein</fullName>
    </recommendedName>
</protein>
<evidence type="ECO:0000256" key="1">
    <source>
        <dbReference type="SAM" id="MobiDB-lite"/>
    </source>
</evidence>
<evidence type="ECO:0000313" key="2">
    <source>
        <dbReference type="EMBL" id="EIL90271.1"/>
    </source>
</evidence>
<keyword evidence="3" id="KW-1185">Reference proteome</keyword>
<sequence length="100" mass="11534">MNFGEVAREIARINSQRDQIVLDAFSTLECRHATLAQTLLDNVGNRQRAAYWMCTHQKAFEGRTAYDVLADGDEDQVWERIPGSPEGEPMNRFERPRMAY</sequence>
<dbReference type="PATRIC" id="fig|1163408.3.peg.1169"/>
<reference evidence="2 3" key="1">
    <citation type="journal article" date="2012" name="J. Bacteriol.">
        <title>Genome sequences for six rhodanobacter strains, isolated from soils and the terrestrial subsurface, with variable denitrification capabilities.</title>
        <authorList>
            <person name="Kostka J.E."/>
            <person name="Green S.J."/>
            <person name="Rishishwar L."/>
            <person name="Prakash O."/>
            <person name="Katz L.S."/>
            <person name="Marino-Ramirez L."/>
            <person name="Jordan I.K."/>
            <person name="Munk C."/>
            <person name="Ivanova N."/>
            <person name="Mikhailova N."/>
            <person name="Watson D.B."/>
            <person name="Brown S.D."/>
            <person name="Palumbo A.V."/>
            <person name="Brooks S.C."/>
        </authorList>
    </citation>
    <scope>NUCLEOTIDE SEQUENCE [LARGE SCALE GENOMIC DNA]</scope>
    <source>
        <strain evidence="3">Jip2T</strain>
    </source>
</reference>
<name>I4VST0_9GAMM</name>
<organism evidence="2 3">
    <name type="scientific">Rhodanobacter fulvus Jip2</name>
    <dbReference type="NCBI Taxonomy" id="1163408"/>
    <lineage>
        <taxon>Bacteria</taxon>
        <taxon>Pseudomonadati</taxon>
        <taxon>Pseudomonadota</taxon>
        <taxon>Gammaproteobacteria</taxon>
        <taxon>Lysobacterales</taxon>
        <taxon>Rhodanobacteraceae</taxon>
        <taxon>Rhodanobacter</taxon>
    </lineage>
</organism>
<evidence type="ECO:0008006" key="4">
    <source>
        <dbReference type="Google" id="ProtNLM"/>
    </source>
</evidence>
<dbReference type="AlphaFoldDB" id="I4VST0"/>